<dbReference type="AlphaFoldDB" id="A0A812RVZ9"/>
<name>A0A812RVZ9_SYMPI</name>
<evidence type="ECO:0000313" key="3">
    <source>
        <dbReference type="EMBL" id="CAE7453816.1"/>
    </source>
</evidence>
<evidence type="ECO:0000256" key="2">
    <source>
        <dbReference type="SAM" id="SignalP"/>
    </source>
</evidence>
<gene>
    <name evidence="3" type="ORF">SPIL2461_LOCUS11127</name>
</gene>
<feature type="compositionally biased region" description="Low complexity" evidence="1">
    <location>
        <begin position="171"/>
        <end position="186"/>
    </location>
</feature>
<protein>
    <recommendedName>
        <fullName evidence="5">C3H1-type domain-containing protein</fullName>
    </recommendedName>
</protein>
<proteinExistence type="predicted"/>
<dbReference type="EMBL" id="CAJNIZ010021614">
    <property type="protein sequence ID" value="CAE7453816.1"/>
    <property type="molecule type" value="Genomic_DNA"/>
</dbReference>
<accession>A0A812RVZ9</accession>
<feature type="region of interest" description="Disordered" evidence="1">
    <location>
        <begin position="160"/>
        <end position="253"/>
    </location>
</feature>
<feature type="region of interest" description="Disordered" evidence="1">
    <location>
        <begin position="106"/>
        <end position="126"/>
    </location>
</feature>
<feature type="region of interest" description="Disordered" evidence="1">
    <location>
        <begin position="510"/>
        <end position="537"/>
    </location>
</feature>
<evidence type="ECO:0000313" key="4">
    <source>
        <dbReference type="Proteomes" id="UP000649617"/>
    </source>
</evidence>
<feature type="chain" id="PRO_5032857748" description="C3H1-type domain-containing protein" evidence="2">
    <location>
        <begin position="18"/>
        <end position="537"/>
    </location>
</feature>
<evidence type="ECO:0008006" key="5">
    <source>
        <dbReference type="Google" id="ProtNLM"/>
    </source>
</evidence>
<feature type="signal peptide" evidence="2">
    <location>
        <begin position="1"/>
        <end position="17"/>
    </location>
</feature>
<reference evidence="3" key="1">
    <citation type="submission" date="2021-02" db="EMBL/GenBank/DDBJ databases">
        <authorList>
            <person name="Dougan E. K."/>
            <person name="Rhodes N."/>
            <person name="Thang M."/>
            <person name="Chan C."/>
        </authorList>
    </citation>
    <scope>NUCLEOTIDE SEQUENCE</scope>
</reference>
<organism evidence="3 4">
    <name type="scientific">Symbiodinium pilosum</name>
    <name type="common">Dinoflagellate</name>
    <dbReference type="NCBI Taxonomy" id="2952"/>
    <lineage>
        <taxon>Eukaryota</taxon>
        <taxon>Sar</taxon>
        <taxon>Alveolata</taxon>
        <taxon>Dinophyceae</taxon>
        <taxon>Suessiales</taxon>
        <taxon>Symbiodiniaceae</taxon>
        <taxon>Symbiodinium</taxon>
    </lineage>
</organism>
<sequence>RSAGTSWLLQWLACVSSLPAFQQDASNQPDFLFPHADMQCHTLPYIAPASYARTLLCIRWASQSADICGPAALTPGEAFALTLHSMKSTALASAAQLDLRRDERLAQGWRPQRSMSRGGAPPIPEPPVSIPAALPSEHLSAGDIVSGPWSVFASRHERMQASHNTEHAADEASQAPDSPAASPDSPVHMQLQAFSDDEEARQVEEWAQQHASSDSASEAPEEQPHVEQLFVCSGPWGSMHSPTPESLAAHNASAPEQGKQAVSLLKASCGAKAAFKQGLRPSEQHDVKNRVRFADTFCNMDAPSDLDTREGLISLMQTLQVPVPLQDALINSGIACVADFAYAYSDASDLNSFVAKQPDALWEGMQISDPEHSPAVARLRRTLDRCKAHSSTLEASPAPAPAPPQASTPAASNVWAEHAPPRLDSEAVQRTQASFRANYPGEHLDADGMPSIRLLSLVTALAEAMRNLQLKHGNKTLCIRFNKTERNDRNCKFAHLCAIRLANGQACGQRHPASQHRFKSQADKSSAAEPPPAVPAT</sequence>
<keyword evidence="4" id="KW-1185">Reference proteome</keyword>
<comment type="caution">
    <text evidence="3">The sequence shown here is derived from an EMBL/GenBank/DDBJ whole genome shotgun (WGS) entry which is preliminary data.</text>
</comment>
<feature type="region of interest" description="Disordered" evidence="1">
    <location>
        <begin position="388"/>
        <end position="413"/>
    </location>
</feature>
<keyword evidence="2" id="KW-0732">Signal</keyword>
<feature type="non-terminal residue" evidence="3">
    <location>
        <position position="537"/>
    </location>
</feature>
<evidence type="ECO:0000256" key="1">
    <source>
        <dbReference type="SAM" id="MobiDB-lite"/>
    </source>
</evidence>
<feature type="compositionally biased region" description="Basic and acidic residues" evidence="1">
    <location>
        <begin position="160"/>
        <end position="170"/>
    </location>
</feature>
<dbReference type="Proteomes" id="UP000649617">
    <property type="component" value="Unassembled WGS sequence"/>
</dbReference>